<dbReference type="PATRIC" id="fig|1150469.3.peg.2205"/>
<protein>
    <submittedName>
        <fullName evidence="1">Uncharacterized protein</fullName>
    </submittedName>
</protein>
<dbReference type="STRING" id="1150469.RSPPHO_01961"/>
<evidence type="ECO:0000313" key="2">
    <source>
        <dbReference type="Proteomes" id="UP000033220"/>
    </source>
</evidence>
<dbReference type="AlphaFoldDB" id="H6SKS2"/>
<dbReference type="KEGG" id="rpm:RSPPHO_01961"/>
<dbReference type="HOGENOM" id="CLU_3221323_0_0_5"/>
<gene>
    <name evidence="1" type="ORF">RSPPHO_01961</name>
</gene>
<organism evidence="1 2">
    <name type="scientific">Pararhodospirillum photometricum DSM 122</name>
    <dbReference type="NCBI Taxonomy" id="1150469"/>
    <lineage>
        <taxon>Bacteria</taxon>
        <taxon>Pseudomonadati</taxon>
        <taxon>Pseudomonadota</taxon>
        <taxon>Alphaproteobacteria</taxon>
        <taxon>Rhodospirillales</taxon>
        <taxon>Rhodospirillaceae</taxon>
        <taxon>Pararhodospirillum</taxon>
    </lineage>
</organism>
<evidence type="ECO:0000313" key="1">
    <source>
        <dbReference type="EMBL" id="CCG08587.1"/>
    </source>
</evidence>
<dbReference type="Proteomes" id="UP000033220">
    <property type="component" value="Chromosome DSM 122"/>
</dbReference>
<proteinExistence type="predicted"/>
<name>H6SKS2_PARPM</name>
<accession>H6SKS2</accession>
<reference evidence="1 2" key="1">
    <citation type="submission" date="2012-02" db="EMBL/GenBank/DDBJ databases">
        <title>Shotgun genome sequence of Phaeospirillum photometricum DSM 122.</title>
        <authorList>
            <person name="Duquesne K."/>
            <person name="Sturgis J."/>
        </authorList>
    </citation>
    <scope>NUCLEOTIDE SEQUENCE [LARGE SCALE GENOMIC DNA]</scope>
    <source>
        <strain evidence="2">DSM122</strain>
    </source>
</reference>
<dbReference type="EMBL" id="HE663493">
    <property type="protein sequence ID" value="CCG08587.1"/>
    <property type="molecule type" value="Genomic_DNA"/>
</dbReference>
<keyword evidence="2" id="KW-1185">Reference proteome</keyword>
<sequence>MRRGRMKLIGLFDAPFVRRVAVSFPTLAERAEALPIFQAVPFHG</sequence>